<dbReference type="AlphaFoldDB" id="A0A9X0D0P8"/>
<dbReference type="EMBL" id="MU825922">
    <property type="protein sequence ID" value="KAJ7382515.1"/>
    <property type="molecule type" value="Genomic_DNA"/>
</dbReference>
<dbReference type="GO" id="GO:0000278">
    <property type="term" value="P:mitotic cell cycle"/>
    <property type="evidence" value="ECO:0007669"/>
    <property type="project" value="TreeGrafter"/>
</dbReference>
<evidence type="ECO:0000313" key="9">
    <source>
        <dbReference type="EMBL" id="KAJ7382515.1"/>
    </source>
</evidence>
<comment type="similarity">
    <text evidence="7">Belongs to the TRAFAC class myosin-kinesin ATPase superfamily. Kinesin family.</text>
</comment>
<organism evidence="9 10">
    <name type="scientific">Desmophyllum pertusum</name>
    <dbReference type="NCBI Taxonomy" id="174260"/>
    <lineage>
        <taxon>Eukaryota</taxon>
        <taxon>Metazoa</taxon>
        <taxon>Cnidaria</taxon>
        <taxon>Anthozoa</taxon>
        <taxon>Hexacorallia</taxon>
        <taxon>Scleractinia</taxon>
        <taxon>Caryophylliina</taxon>
        <taxon>Caryophylliidae</taxon>
        <taxon>Desmophyllum</taxon>
    </lineage>
</organism>
<evidence type="ECO:0000256" key="5">
    <source>
        <dbReference type="ARBA" id="ARBA00023175"/>
    </source>
</evidence>
<dbReference type="GO" id="GO:0008017">
    <property type="term" value="F:microtubule binding"/>
    <property type="evidence" value="ECO:0007669"/>
    <property type="project" value="InterPro"/>
</dbReference>
<sequence length="149" mass="16688">MAATDNIRVSIRVRPLIKRENDFHQLINWKVDGNIITQVSNGHGVANTSYFFDRIFDTSTSTQDVYDEFGKPTVLSAMDGFNGTLFAYGQTSSGKTHTMMGDQQNEGVIPKAVGEIYDYIEKDIKDLLNPSKTNLKIHENTQPTAEPDK</sequence>
<dbReference type="OrthoDB" id="5988841at2759"/>
<comment type="caution">
    <text evidence="9">The sequence shown here is derived from an EMBL/GenBank/DDBJ whole genome shotgun (WGS) entry which is preliminary data.</text>
</comment>
<dbReference type="SMART" id="SM00129">
    <property type="entry name" value="KISc"/>
    <property type="match status" value="1"/>
</dbReference>
<keyword evidence="10" id="KW-1185">Reference proteome</keyword>
<name>A0A9X0D0P8_9CNID</name>
<keyword evidence="6" id="KW-0206">Cytoskeleton</keyword>
<dbReference type="InterPro" id="IPR027640">
    <property type="entry name" value="Kinesin-like_fam"/>
</dbReference>
<keyword evidence="2 7" id="KW-0547">Nucleotide-binding</keyword>
<reference evidence="9" key="1">
    <citation type="submission" date="2023-01" db="EMBL/GenBank/DDBJ databases">
        <title>Genome assembly of the deep-sea coral Lophelia pertusa.</title>
        <authorList>
            <person name="Herrera S."/>
            <person name="Cordes E."/>
        </authorList>
    </citation>
    <scope>NUCLEOTIDE SEQUENCE</scope>
    <source>
        <strain evidence="9">USNM1676648</strain>
        <tissue evidence="9">Polyp</tissue>
    </source>
</reference>
<evidence type="ECO:0000256" key="7">
    <source>
        <dbReference type="PROSITE-ProRule" id="PRU00283"/>
    </source>
</evidence>
<feature type="domain" description="Kinesin motor" evidence="8">
    <location>
        <begin position="6"/>
        <end position="149"/>
    </location>
</feature>
<dbReference type="PROSITE" id="PS50067">
    <property type="entry name" value="KINESIN_MOTOR_2"/>
    <property type="match status" value="1"/>
</dbReference>
<evidence type="ECO:0000256" key="6">
    <source>
        <dbReference type="ARBA" id="ARBA00023212"/>
    </source>
</evidence>
<gene>
    <name evidence="9" type="ORF">OS493_034678</name>
</gene>
<feature type="binding site" evidence="7">
    <location>
        <begin position="89"/>
        <end position="96"/>
    </location>
    <ligand>
        <name>ATP</name>
        <dbReference type="ChEBI" id="CHEBI:30616"/>
    </ligand>
</feature>
<dbReference type="Pfam" id="PF00225">
    <property type="entry name" value="Kinesin"/>
    <property type="match status" value="1"/>
</dbReference>
<accession>A0A9X0D0P8</accession>
<dbReference type="InterPro" id="IPR001752">
    <property type="entry name" value="Kinesin_motor_dom"/>
</dbReference>
<dbReference type="GO" id="GO:0007018">
    <property type="term" value="P:microtubule-based movement"/>
    <property type="evidence" value="ECO:0007669"/>
    <property type="project" value="InterPro"/>
</dbReference>
<dbReference type="GO" id="GO:0005874">
    <property type="term" value="C:microtubule"/>
    <property type="evidence" value="ECO:0007669"/>
    <property type="project" value="TreeGrafter"/>
</dbReference>
<dbReference type="InterPro" id="IPR036961">
    <property type="entry name" value="Kinesin_motor_dom_sf"/>
</dbReference>
<keyword evidence="6" id="KW-0963">Cytoplasm</keyword>
<dbReference type="SUPFAM" id="SSF52540">
    <property type="entry name" value="P-loop containing nucleoside triphosphate hydrolases"/>
    <property type="match status" value="1"/>
</dbReference>
<evidence type="ECO:0000313" key="10">
    <source>
        <dbReference type="Proteomes" id="UP001163046"/>
    </source>
</evidence>
<proteinExistence type="inferred from homology"/>
<comment type="subcellular location">
    <subcellularLocation>
        <location evidence="1">Cytoplasm</location>
        <location evidence="1">Cytoskeleton</location>
    </subcellularLocation>
</comment>
<evidence type="ECO:0000259" key="8">
    <source>
        <dbReference type="PROSITE" id="PS50067"/>
    </source>
</evidence>
<keyword evidence="4" id="KW-0175">Coiled coil</keyword>
<evidence type="ECO:0000256" key="4">
    <source>
        <dbReference type="ARBA" id="ARBA00023054"/>
    </source>
</evidence>
<dbReference type="GO" id="GO:0003777">
    <property type="term" value="F:microtubule motor activity"/>
    <property type="evidence" value="ECO:0007669"/>
    <property type="project" value="InterPro"/>
</dbReference>
<dbReference type="Proteomes" id="UP001163046">
    <property type="component" value="Unassembled WGS sequence"/>
</dbReference>
<dbReference type="PANTHER" id="PTHR47968:SF75">
    <property type="entry name" value="CENTROMERE-ASSOCIATED PROTEIN E"/>
    <property type="match status" value="1"/>
</dbReference>
<dbReference type="InterPro" id="IPR027417">
    <property type="entry name" value="P-loop_NTPase"/>
</dbReference>
<dbReference type="PANTHER" id="PTHR47968">
    <property type="entry name" value="CENTROMERE PROTEIN E"/>
    <property type="match status" value="1"/>
</dbReference>
<dbReference type="Gene3D" id="3.40.850.10">
    <property type="entry name" value="Kinesin motor domain"/>
    <property type="match status" value="1"/>
</dbReference>
<protein>
    <recommendedName>
        <fullName evidence="8">Kinesin motor domain-containing protein</fullName>
    </recommendedName>
</protein>
<evidence type="ECO:0000256" key="3">
    <source>
        <dbReference type="ARBA" id="ARBA00022840"/>
    </source>
</evidence>
<keyword evidence="3 7" id="KW-0067">ATP-binding</keyword>
<evidence type="ECO:0000256" key="1">
    <source>
        <dbReference type="ARBA" id="ARBA00004245"/>
    </source>
</evidence>
<dbReference type="GO" id="GO:0005524">
    <property type="term" value="F:ATP binding"/>
    <property type="evidence" value="ECO:0007669"/>
    <property type="project" value="UniProtKB-UniRule"/>
</dbReference>
<evidence type="ECO:0000256" key="2">
    <source>
        <dbReference type="ARBA" id="ARBA00022741"/>
    </source>
</evidence>
<keyword evidence="5 7" id="KW-0505">Motor protein</keyword>